<dbReference type="EMBL" id="GL378416">
    <property type="protein sequence ID" value="EFJ40430.1"/>
    <property type="molecule type" value="Genomic_DNA"/>
</dbReference>
<sequence>MVLTVFYDIDGTIVGNVLPQVVEWHLVQRYQPSRKPMFKASLVDVLQHHLVRPRFADFHNGLSAALPHVEFFVYTASDHVWAHVLVPCIEKALGIKFNRPIFTRQHLVDDGAGDRHKSIVHVAPMAHRALAKKGYQVRAADMLQDTVLIDNNNLLVAAEYGHTLHCPTYNYVLYQDVLRHVPLSALRENMLAIQEELRVCGLFPPVHKQMSEEAFTAHYYAVLHQAVTSAARDCRDGWKDVFWSMLLRCAVSVASKRGFKGNAVEVINQKLQKQLQRHASEQKHSVQPGFMAEKRAAKSRKPSPKGRDISCVGEETSTVEQQQRPVEVLDWGLIRLVEDGCKAVKIDLDEICASLFKDLAQRMSSGGVWWSATGSLMDAVVIENQPVLKKPTMKTLQVLIYGYFQQVRVRSDHPWRVRRVAFISACSKLRVMGAVLVSAGKRKAPIVPKCSGTLHAGEESAPGPQTPQNTSPQSAPGPQNIAKTYRDNKASGIATARAYLQSQVQDQDRTVEAGIKGAIKIAGPMTPRPACEDEDSREDDGANESQRVCHILDTDKAAFYGDVWRLLPVRRHPPLHAQACEHDVQGGEGPAPTVHMHKLEAEDLLGMQLLMNPKKKASIDAMSVASSYVSRNSSRRAAGAKCSPSARNKDKAPSAGSSSRSSASSSESLCSGSGGGGDEGGETYYEEEVEEEEEDGLQSQGSLPLSSVSGRARQARQDPPQSAARPAAAAKARGRPAPAPAPTSRQPSSSSVSSTTSGSSDASMTSSMVSQLRRMQKQLSQEEILAMKRELLYQFECIEHKGTKLPKKLTMASSLDDMCTEYEHLKCDCEMDVSVQFQCRMLMAVVSGVEFLNGRFDPFDIKLDGWSESITDNIGDYDEIFEELHEKYKGKARVAPELKLLMALGGSAIMFHISKKMFGSLPGAEAVMRQNPELAWQFAAAAVASADDGGQVGGHAGHAGHGGGIMGLVGSLFGGSSGGGGGVGDFLGSMFGAPSAGGPPQATRPVMRGPNMDDILGDINLQAILGQAGAGATVKTPTPASPHTVDRVEMMSNVSESELSELQDTVSMCGVFVRKAPSVAASRRGTRGGGLTVTKKQSIDI</sequence>
<proteinExistence type="predicted"/>
<evidence type="ECO:0000256" key="1">
    <source>
        <dbReference type="SAM" id="MobiDB-lite"/>
    </source>
</evidence>
<feature type="region of interest" description="Disordered" evidence="1">
    <location>
        <begin position="1082"/>
        <end position="1101"/>
    </location>
</feature>
<feature type="compositionally biased region" description="Low complexity" evidence="1">
    <location>
        <begin position="697"/>
        <end position="731"/>
    </location>
</feature>
<dbReference type="RefSeq" id="XP_002958510.1">
    <property type="nucleotide sequence ID" value="XM_002958464.1"/>
</dbReference>
<feature type="region of interest" description="Disordered" evidence="1">
    <location>
        <begin position="628"/>
        <end position="774"/>
    </location>
</feature>
<dbReference type="AlphaFoldDB" id="D8UIK6"/>
<feature type="compositionally biased region" description="Low complexity" evidence="1">
    <location>
        <begin position="628"/>
        <end position="637"/>
    </location>
</feature>
<dbReference type="OrthoDB" id="551921at2759"/>
<feature type="compositionally biased region" description="Low complexity" evidence="1">
    <location>
        <begin position="654"/>
        <end position="671"/>
    </location>
</feature>
<organism evidence="3">
    <name type="scientific">Volvox carteri f. nagariensis</name>
    <dbReference type="NCBI Taxonomy" id="3068"/>
    <lineage>
        <taxon>Eukaryota</taxon>
        <taxon>Viridiplantae</taxon>
        <taxon>Chlorophyta</taxon>
        <taxon>core chlorophytes</taxon>
        <taxon>Chlorophyceae</taxon>
        <taxon>CS clade</taxon>
        <taxon>Chlamydomonadales</taxon>
        <taxon>Volvocaceae</taxon>
        <taxon>Volvox</taxon>
    </lineage>
</organism>
<evidence type="ECO:0000313" key="2">
    <source>
        <dbReference type="EMBL" id="EFJ40430.1"/>
    </source>
</evidence>
<reference evidence="2 3" key="1">
    <citation type="journal article" date="2010" name="Science">
        <title>Genomic analysis of organismal complexity in the multicellular green alga Volvox carteri.</title>
        <authorList>
            <person name="Prochnik S.E."/>
            <person name="Umen J."/>
            <person name="Nedelcu A.M."/>
            <person name="Hallmann A."/>
            <person name="Miller S.M."/>
            <person name="Nishii I."/>
            <person name="Ferris P."/>
            <person name="Kuo A."/>
            <person name="Mitros T."/>
            <person name="Fritz-Laylin L.K."/>
            <person name="Hellsten U."/>
            <person name="Chapman J."/>
            <person name="Simakov O."/>
            <person name="Rensing S.A."/>
            <person name="Terry A."/>
            <person name="Pangilinan J."/>
            <person name="Kapitonov V."/>
            <person name="Jurka J."/>
            <person name="Salamov A."/>
            <person name="Shapiro H."/>
            <person name="Schmutz J."/>
            <person name="Grimwood J."/>
            <person name="Lindquist E."/>
            <person name="Lucas S."/>
            <person name="Grigoriev I.V."/>
            <person name="Schmitt R."/>
            <person name="Kirk D."/>
            <person name="Rokhsar D.S."/>
        </authorList>
    </citation>
    <scope>NUCLEOTIDE SEQUENCE [LARGE SCALE GENOMIC DNA]</scope>
    <source>
        <strain evidence="3">f. Nagariensis / Eve</strain>
    </source>
</reference>
<protein>
    <submittedName>
        <fullName evidence="2">Uncharacterized protein</fullName>
    </submittedName>
</protein>
<keyword evidence="3" id="KW-1185">Reference proteome</keyword>
<dbReference type="Pfam" id="PF19071">
    <property type="entry name" value="DUF5767"/>
    <property type="match status" value="1"/>
</dbReference>
<evidence type="ECO:0000313" key="3">
    <source>
        <dbReference type="Proteomes" id="UP000001058"/>
    </source>
</evidence>
<feature type="compositionally biased region" description="Acidic residues" evidence="1">
    <location>
        <begin position="679"/>
        <end position="696"/>
    </location>
</feature>
<accession>D8UIK6</accession>
<feature type="region of interest" description="Disordered" evidence="1">
    <location>
        <begin position="450"/>
        <end position="480"/>
    </location>
</feature>
<dbReference type="eggNOG" id="ENOG502STRS">
    <property type="taxonomic scope" value="Eukaryota"/>
</dbReference>
<feature type="compositionally biased region" description="Low complexity" evidence="1">
    <location>
        <begin position="742"/>
        <end position="770"/>
    </location>
</feature>
<dbReference type="InterPro" id="IPR043910">
    <property type="entry name" value="DUF5767"/>
</dbReference>
<name>D8UIK6_VOLCA</name>
<dbReference type="Proteomes" id="UP000001058">
    <property type="component" value="Unassembled WGS sequence"/>
</dbReference>
<gene>
    <name evidence="2" type="ORF">VOLCADRAFT_99759</name>
</gene>
<feature type="region of interest" description="Disordered" evidence="1">
    <location>
        <begin position="278"/>
        <end position="314"/>
    </location>
</feature>
<dbReference type="KEGG" id="vcn:VOLCADRAFT_99759"/>
<feature type="compositionally biased region" description="Polar residues" evidence="1">
    <location>
        <begin position="466"/>
        <end position="477"/>
    </location>
</feature>
<feature type="region of interest" description="Disordered" evidence="1">
    <location>
        <begin position="524"/>
        <end position="545"/>
    </location>
</feature>
<dbReference type="STRING" id="3068.D8UIK6"/>
<feature type="compositionally biased region" description="Acidic residues" evidence="1">
    <location>
        <begin position="532"/>
        <end position="542"/>
    </location>
</feature>
<dbReference type="GeneID" id="9627967"/>
<dbReference type="InParanoid" id="D8UIK6"/>